<proteinExistence type="inferred from homology"/>
<feature type="repeat" description="Solcar" evidence="11">
    <location>
        <begin position="180"/>
        <end position="265"/>
    </location>
</feature>
<dbReference type="STRING" id="1450538.A0A2V5GWF5"/>
<keyword evidence="3 12" id="KW-0813">Transport</keyword>
<evidence type="ECO:0000256" key="3">
    <source>
        <dbReference type="ARBA" id="ARBA00022448"/>
    </source>
</evidence>
<keyword evidence="4 11" id="KW-0812">Transmembrane</keyword>
<dbReference type="InterPro" id="IPR023395">
    <property type="entry name" value="MCP_dom_sf"/>
</dbReference>
<evidence type="ECO:0000256" key="7">
    <source>
        <dbReference type="ARBA" id="ARBA00022989"/>
    </source>
</evidence>
<reference evidence="14 15" key="1">
    <citation type="submission" date="2018-02" db="EMBL/GenBank/DDBJ databases">
        <title>The genomes of Aspergillus section Nigri reveals drivers in fungal speciation.</title>
        <authorList>
            <consortium name="DOE Joint Genome Institute"/>
            <person name="Vesth T.C."/>
            <person name="Nybo J."/>
            <person name="Theobald S."/>
            <person name="Brandl J."/>
            <person name="Frisvad J.C."/>
            <person name="Nielsen K.F."/>
            <person name="Lyhne E.K."/>
            <person name="Kogle M.E."/>
            <person name="Kuo A."/>
            <person name="Riley R."/>
            <person name="Clum A."/>
            <person name="Nolan M."/>
            <person name="Lipzen A."/>
            <person name="Salamov A."/>
            <person name="Henrissat B."/>
            <person name="Wiebenga A."/>
            <person name="De vries R.P."/>
            <person name="Grigoriev I.V."/>
            <person name="Mortensen U.H."/>
            <person name="Andersen M.R."/>
            <person name="Baker S.E."/>
        </authorList>
    </citation>
    <scope>NUCLEOTIDE SEQUENCE [LARGE SCALE GENOMIC DNA]</scope>
    <source>
        <strain evidence="14 15">CBS 115571</strain>
    </source>
</reference>
<comment type="function">
    <text evidence="10">Transport of phosphate groups from the cytosol to the mitochondrial matrix.</text>
</comment>
<keyword evidence="9 11" id="KW-0472">Membrane</keyword>
<dbReference type="PANTHER" id="PTHR45671">
    <property type="entry name" value="SOLUTE CARRIER FAMILY 25 (MITOCHONDRIAL CARRIER PHOSPHATE CARRIER), MEMBER 3, LIKE-RELATED-RELATED"/>
    <property type="match status" value="1"/>
</dbReference>
<evidence type="ECO:0000256" key="12">
    <source>
        <dbReference type="RuleBase" id="RU000488"/>
    </source>
</evidence>
<dbReference type="GO" id="GO:0035434">
    <property type="term" value="P:copper ion transmembrane transport"/>
    <property type="evidence" value="ECO:0007669"/>
    <property type="project" value="UniProtKB-ARBA"/>
</dbReference>
<evidence type="ECO:0000256" key="8">
    <source>
        <dbReference type="ARBA" id="ARBA00023128"/>
    </source>
</evidence>
<dbReference type="Proteomes" id="UP000249829">
    <property type="component" value="Unassembled WGS sequence"/>
</dbReference>
<evidence type="ECO:0000256" key="1">
    <source>
        <dbReference type="ARBA" id="ARBA00004448"/>
    </source>
</evidence>
<feature type="repeat" description="Solcar" evidence="11">
    <location>
        <begin position="83"/>
        <end position="167"/>
    </location>
</feature>
<dbReference type="Pfam" id="PF00153">
    <property type="entry name" value="Mito_carr"/>
    <property type="match status" value="3"/>
</dbReference>
<evidence type="ECO:0000256" key="13">
    <source>
        <dbReference type="SAM" id="MobiDB-lite"/>
    </source>
</evidence>
<dbReference type="InterPro" id="IPR044677">
    <property type="entry name" value="SLC25A3/Pic2/Mir1-like"/>
</dbReference>
<evidence type="ECO:0000313" key="14">
    <source>
        <dbReference type="EMBL" id="PYI13474.1"/>
    </source>
</evidence>
<dbReference type="GO" id="GO:0005315">
    <property type="term" value="F:phosphate transmembrane transporter activity"/>
    <property type="evidence" value="ECO:0007669"/>
    <property type="project" value="InterPro"/>
</dbReference>
<organism evidence="14 15">
    <name type="scientific">Aspergillus violaceofuscus (strain CBS 115571)</name>
    <dbReference type="NCBI Taxonomy" id="1450538"/>
    <lineage>
        <taxon>Eukaryota</taxon>
        <taxon>Fungi</taxon>
        <taxon>Dikarya</taxon>
        <taxon>Ascomycota</taxon>
        <taxon>Pezizomycotina</taxon>
        <taxon>Eurotiomycetes</taxon>
        <taxon>Eurotiomycetidae</taxon>
        <taxon>Eurotiales</taxon>
        <taxon>Aspergillaceae</taxon>
        <taxon>Aspergillus</taxon>
    </lineage>
</organism>
<sequence length="380" mass="41542">MFPTEGVIAQAFSSQHPLGQSHSHPQPSAAPEMQKREPFPAWSVIEDTKKKADALAKEASRELDLASQKAQAKTGKIEPWTPKYYAACTVGGMLACGLTHTAVTPLDLIKCRRQVDPLLYKSNLEAFRTIRGAEGLRGVFTGWGPTFFGYSAQGAFKYGGYEYFKKLYSDLVGVENATRWKTSLYLAASASAELIADVALCPFEAVKVRMQTTIPPDIRSTFTGINNVVSKEGVAGLYKGLYPLWGRQIPYTMMKFASFETIVEMIYNYLPGQKSDYNKGAQTTVAFTGGYLAGILCAVVSHPADVMVSKLNANRQPGEAFGAAMSRIYKDIGFRGLWNGLPVRIVMIGTLTGLQWMIYDSFKIFMGLPTTGGGPAAEKK</sequence>
<feature type="repeat" description="Solcar" evidence="11">
    <location>
        <begin position="281"/>
        <end position="365"/>
    </location>
</feature>
<evidence type="ECO:0000256" key="10">
    <source>
        <dbReference type="ARBA" id="ARBA00054508"/>
    </source>
</evidence>
<evidence type="ECO:0000256" key="6">
    <source>
        <dbReference type="ARBA" id="ARBA00022792"/>
    </source>
</evidence>
<keyword evidence="7" id="KW-1133">Transmembrane helix</keyword>
<dbReference type="GO" id="GO:1990547">
    <property type="term" value="P:mitochondrial phosphate ion transmembrane transport"/>
    <property type="evidence" value="ECO:0007669"/>
    <property type="project" value="InterPro"/>
</dbReference>
<comment type="subcellular location">
    <subcellularLocation>
        <location evidence="1">Mitochondrion inner membrane</location>
        <topology evidence="1">Multi-pass membrane protein</topology>
    </subcellularLocation>
</comment>
<dbReference type="FunFam" id="1.50.40.10:FF:000131">
    <property type="entry name" value="Mitochondrial phosphate carrier protein 2"/>
    <property type="match status" value="1"/>
</dbReference>
<keyword evidence="5" id="KW-0677">Repeat</keyword>
<keyword evidence="15" id="KW-1185">Reference proteome</keyword>
<feature type="region of interest" description="Disordered" evidence="13">
    <location>
        <begin position="12"/>
        <end position="40"/>
    </location>
</feature>
<name>A0A2V5GWF5_ASPV1</name>
<dbReference type="FunFam" id="1.50.40.10:FF:000076">
    <property type="entry name" value="Mitochondrial phosphate carrier protein 2"/>
    <property type="match status" value="1"/>
</dbReference>
<dbReference type="InterPro" id="IPR018108">
    <property type="entry name" value="MCP_transmembrane"/>
</dbReference>
<dbReference type="PANTHER" id="PTHR45671:SF10">
    <property type="entry name" value="SOLUTE CARRIER FAMILY 25 MEMBER 3"/>
    <property type="match status" value="1"/>
</dbReference>
<dbReference type="OMA" id="YKGAIWL"/>
<comment type="similarity">
    <text evidence="2 12">Belongs to the mitochondrial carrier (TC 2.A.29) family.</text>
</comment>
<evidence type="ECO:0000256" key="11">
    <source>
        <dbReference type="PROSITE-ProRule" id="PRU00282"/>
    </source>
</evidence>
<dbReference type="Gene3D" id="1.50.40.10">
    <property type="entry name" value="Mitochondrial carrier domain"/>
    <property type="match status" value="2"/>
</dbReference>
<dbReference type="SUPFAM" id="SSF103506">
    <property type="entry name" value="Mitochondrial carrier"/>
    <property type="match status" value="1"/>
</dbReference>
<evidence type="ECO:0000256" key="2">
    <source>
        <dbReference type="ARBA" id="ARBA00006375"/>
    </source>
</evidence>
<dbReference type="AlphaFoldDB" id="A0A2V5GWF5"/>
<keyword evidence="8" id="KW-0496">Mitochondrion</keyword>
<accession>A0A2V5GWF5</accession>
<evidence type="ECO:0000256" key="5">
    <source>
        <dbReference type="ARBA" id="ARBA00022737"/>
    </source>
</evidence>
<evidence type="ECO:0000256" key="4">
    <source>
        <dbReference type="ARBA" id="ARBA00022692"/>
    </source>
</evidence>
<dbReference type="EMBL" id="KZ825242">
    <property type="protein sequence ID" value="PYI13474.1"/>
    <property type="molecule type" value="Genomic_DNA"/>
</dbReference>
<dbReference type="PROSITE" id="PS50920">
    <property type="entry name" value="SOLCAR"/>
    <property type="match status" value="3"/>
</dbReference>
<feature type="compositionally biased region" description="Polar residues" evidence="13">
    <location>
        <begin position="12"/>
        <end position="26"/>
    </location>
</feature>
<protein>
    <submittedName>
        <fullName evidence="14">Mitochondrial carrier</fullName>
    </submittedName>
</protein>
<keyword evidence="6" id="KW-0999">Mitochondrion inner membrane</keyword>
<evidence type="ECO:0000313" key="15">
    <source>
        <dbReference type="Proteomes" id="UP000249829"/>
    </source>
</evidence>
<evidence type="ECO:0000256" key="9">
    <source>
        <dbReference type="ARBA" id="ARBA00023136"/>
    </source>
</evidence>
<dbReference type="GO" id="GO:0005743">
    <property type="term" value="C:mitochondrial inner membrane"/>
    <property type="evidence" value="ECO:0007669"/>
    <property type="project" value="UniProtKB-SubCell"/>
</dbReference>
<gene>
    <name evidence="14" type="ORF">BO99DRAFT_407493</name>
</gene>